<reference evidence="4" key="1">
    <citation type="submission" date="2021-01" db="EMBL/GenBank/DDBJ databases">
        <authorList>
            <person name="Corre E."/>
            <person name="Pelletier E."/>
            <person name="Niang G."/>
            <person name="Scheremetjew M."/>
            <person name="Finn R."/>
            <person name="Kale V."/>
            <person name="Holt S."/>
            <person name="Cochrane G."/>
            <person name="Meng A."/>
            <person name="Brown T."/>
            <person name="Cohen L."/>
        </authorList>
    </citation>
    <scope>NUCLEOTIDE SEQUENCE</scope>
    <source>
        <strain evidence="4">CCMP3328</strain>
    </source>
</reference>
<proteinExistence type="predicted"/>
<dbReference type="AlphaFoldDB" id="A0A7R9WRK6"/>
<name>A0A7R9WRK6_9STRA</name>
<sequence length="390" mass="42717">MRGHLIAAHLALLPCWAAAFAPVGVMQIKQSVVTTVEPRMNFQLNVASTGRTDTATELPDSLDDAAEIAGAACASFAEATGSLGRCRVDFDTSVGDETYTLLKSSTEFMKKFVSALSYAIIPGLQEQRQAEMIKVAEARAELRAMAKQAQDGDDDDADADSDSSDAVDETRKEELMSILENGGRDPSKPAWEGPIVRVYFPDEGSAALARRDWGSTGSPDDAPLPPCVQFASCGGVQMHDIKKDMLILFFCPKASEAEYVEQLLLKTETESDDLKLAVFVNPNLVDMGVTGFGMAGRMLRERLIDGLVNTYYLRTLQWGALTREWPKPFSVWQEDDDAPGGYKLIQNLDMLPSNPEVEDIYDIANGLRDENKNGGFLDQFGDFVNGMMRL</sequence>
<evidence type="ECO:0000259" key="3">
    <source>
        <dbReference type="Pfam" id="PF09353"/>
    </source>
</evidence>
<dbReference type="InterPro" id="IPR053021">
    <property type="entry name" value="Chloroplast_ADK"/>
</dbReference>
<protein>
    <recommendedName>
        <fullName evidence="3">DUF1995 domain-containing protein</fullName>
    </recommendedName>
</protein>
<organism evidence="4">
    <name type="scientific">Craspedostauros australis</name>
    <dbReference type="NCBI Taxonomy" id="1486917"/>
    <lineage>
        <taxon>Eukaryota</taxon>
        <taxon>Sar</taxon>
        <taxon>Stramenopiles</taxon>
        <taxon>Ochrophyta</taxon>
        <taxon>Bacillariophyta</taxon>
        <taxon>Bacillariophyceae</taxon>
        <taxon>Bacillariophycidae</taxon>
        <taxon>Naviculales</taxon>
        <taxon>Naviculaceae</taxon>
        <taxon>Craspedostauros</taxon>
    </lineage>
</organism>
<feature type="compositionally biased region" description="Acidic residues" evidence="1">
    <location>
        <begin position="151"/>
        <end position="167"/>
    </location>
</feature>
<evidence type="ECO:0000313" key="4">
    <source>
        <dbReference type="EMBL" id="CAD8333097.1"/>
    </source>
</evidence>
<feature type="chain" id="PRO_5030875854" description="DUF1995 domain-containing protein" evidence="2">
    <location>
        <begin position="20"/>
        <end position="390"/>
    </location>
</feature>
<feature type="region of interest" description="Disordered" evidence="1">
    <location>
        <begin position="145"/>
        <end position="171"/>
    </location>
</feature>
<gene>
    <name evidence="4" type="ORF">CAUS1442_LOCUS5198</name>
</gene>
<accession>A0A7R9WRK6</accession>
<feature type="signal peptide" evidence="2">
    <location>
        <begin position="1"/>
        <end position="19"/>
    </location>
</feature>
<evidence type="ECO:0000256" key="2">
    <source>
        <dbReference type="SAM" id="SignalP"/>
    </source>
</evidence>
<dbReference type="EMBL" id="HBEF01008261">
    <property type="protein sequence ID" value="CAD8333097.1"/>
    <property type="molecule type" value="Transcribed_RNA"/>
</dbReference>
<dbReference type="PANTHER" id="PTHR35509">
    <property type="entry name" value="DOMAIN PROTEIN, PUTATIVE (DUF1995)-RELATED"/>
    <property type="match status" value="1"/>
</dbReference>
<dbReference type="InterPro" id="IPR018962">
    <property type="entry name" value="DUF1995"/>
</dbReference>
<feature type="domain" description="DUF1995" evidence="3">
    <location>
        <begin position="59"/>
        <end position="358"/>
    </location>
</feature>
<dbReference type="PANTHER" id="PTHR35509:SF1">
    <property type="entry name" value="DOMAIN PROTEIN, PUTATIVE (DUF1995)-RELATED"/>
    <property type="match status" value="1"/>
</dbReference>
<keyword evidence="2" id="KW-0732">Signal</keyword>
<dbReference type="Pfam" id="PF09353">
    <property type="entry name" value="DUF1995"/>
    <property type="match status" value="1"/>
</dbReference>
<evidence type="ECO:0000256" key="1">
    <source>
        <dbReference type="SAM" id="MobiDB-lite"/>
    </source>
</evidence>